<dbReference type="GO" id="GO:0000160">
    <property type="term" value="P:phosphorelay signal transduction system"/>
    <property type="evidence" value="ECO:0007669"/>
    <property type="project" value="InterPro"/>
</dbReference>
<feature type="domain" description="Response regulatory" evidence="4">
    <location>
        <begin position="4"/>
        <end position="120"/>
    </location>
</feature>
<dbReference type="PROSITE" id="PS50110">
    <property type="entry name" value="RESPONSE_REGULATORY"/>
    <property type="match status" value="1"/>
</dbReference>
<dbReference type="Gene3D" id="3.40.50.2300">
    <property type="match status" value="1"/>
</dbReference>
<dbReference type="InterPro" id="IPR013972">
    <property type="entry name" value="YcbB"/>
</dbReference>
<proteinExistence type="predicted"/>
<dbReference type="AlphaFoldDB" id="A0A841KW68"/>
<dbReference type="RefSeq" id="WP_184310795.1">
    <property type="nucleotide sequence ID" value="NZ_JACHEN010000013.1"/>
</dbReference>
<evidence type="ECO:0000256" key="3">
    <source>
        <dbReference type="PROSITE-ProRule" id="PRU00169"/>
    </source>
</evidence>
<dbReference type="InterPro" id="IPR052048">
    <property type="entry name" value="ST_Response_Regulator"/>
</dbReference>
<reference evidence="5 6" key="1">
    <citation type="submission" date="2020-08" db="EMBL/GenBank/DDBJ databases">
        <title>Genomic Encyclopedia of Type Strains, Phase IV (KMG-IV): sequencing the most valuable type-strain genomes for metagenomic binning, comparative biology and taxonomic classification.</title>
        <authorList>
            <person name="Goeker M."/>
        </authorList>
    </citation>
    <scope>NUCLEOTIDE SEQUENCE [LARGE SCALE GENOMIC DNA]</scope>
    <source>
        <strain evidence="5 6">DSM 103526</strain>
    </source>
</reference>
<dbReference type="PANTHER" id="PTHR43228:SF8">
    <property type="entry name" value="TRANSCRIPTIONAL REGULATORY PROTEIN GLNL"/>
    <property type="match status" value="1"/>
</dbReference>
<evidence type="ECO:0000313" key="6">
    <source>
        <dbReference type="Proteomes" id="UP000579281"/>
    </source>
</evidence>
<comment type="function">
    <text evidence="2">May play the central regulatory role in sporulation. It may be an element of the effector pathway responsible for the activation of sporulation genes in response to nutritional stress. Spo0A may act in concert with spo0H (a sigma factor) to control the expression of some genes that are critical to the sporulation process.</text>
</comment>
<dbReference type="Pfam" id="PF00072">
    <property type="entry name" value="Response_reg"/>
    <property type="match status" value="1"/>
</dbReference>
<dbReference type="SMART" id="SM00448">
    <property type="entry name" value="REC"/>
    <property type="match status" value="1"/>
</dbReference>
<protein>
    <recommendedName>
        <fullName evidence="1">Stage 0 sporulation protein A homolog</fullName>
    </recommendedName>
</protein>
<dbReference type="PANTHER" id="PTHR43228">
    <property type="entry name" value="TWO-COMPONENT RESPONSE REGULATOR"/>
    <property type="match status" value="1"/>
</dbReference>
<comment type="caution">
    <text evidence="5">The sequence shown here is derived from an EMBL/GenBank/DDBJ whole genome shotgun (WGS) entry which is preliminary data.</text>
</comment>
<feature type="modified residue" description="4-aspartylphosphate" evidence="3">
    <location>
        <position position="55"/>
    </location>
</feature>
<dbReference type="EMBL" id="JACHEN010000013">
    <property type="protein sequence ID" value="MBB6216260.1"/>
    <property type="molecule type" value="Genomic_DNA"/>
</dbReference>
<keyword evidence="3" id="KW-0597">Phosphoprotein</keyword>
<dbReference type="SUPFAM" id="SSF52172">
    <property type="entry name" value="CheY-like"/>
    <property type="match status" value="1"/>
</dbReference>
<accession>A0A841KW68</accession>
<gene>
    <name evidence="5" type="ORF">HNQ80_002359</name>
</gene>
<evidence type="ECO:0000256" key="1">
    <source>
        <dbReference type="ARBA" id="ARBA00018672"/>
    </source>
</evidence>
<sequence length="300" mass="34396">MNPSFYIVDDDKSIRKVLKNIIDQYNLGDVIGEAEDGIRAMEDIKNLRPQIVLIDLLLPGMDGIAIVCALKDMDLHTNYIMISQVTSKEMVSKAYTKGVEFYINKPINVVEVVSIINKVKEKLKMKEVIHSFEKAIHSMHVLKEYTGGREMNVTTEKDRIKKILSQLGILGEAGSNDIVEMILILLEQKEEVRGRLLNQKISELFAMLNQRYREDYEITTNVAAIEQRIRRAINKALKNIANLGIEDYGNDTFIKYGNTIFDFKEVRNQMDHIRGKSNYGGKISVRKFIEGIMMEMKNES</sequence>
<organism evidence="5 6">
    <name type="scientific">Anaerosolibacter carboniphilus</name>
    <dbReference type="NCBI Taxonomy" id="1417629"/>
    <lineage>
        <taxon>Bacteria</taxon>
        <taxon>Bacillati</taxon>
        <taxon>Bacillota</taxon>
        <taxon>Clostridia</taxon>
        <taxon>Peptostreptococcales</taxon>
        <taxon>Thermotaleaceae</taxon>
        <taxon>Anaerosolibacter</taxon>
    </lineage>
</organism>
<evidence type="ECO:0000256" key="2">
    <source>
        <dbReference type="ARBA" id="ARBA00024867"/>
    </source>
</evidence>
<evidence type="ECO:0000313" key="5">
    <source>
        <dbReference type="EMBL" id="MBB6216260.1"/>
    </source>
</evidence>
<dbReference type="InterPro" id="IPR001789">
    <property type="entry name" value="Sig_transdc_resp-reg_receiver"/>
</dbReference>
<dbReference type="Pfam" id="PF08664">
    <property type="entry name" value="YcbB"/>
    <property type="match status" value="1"/>
</dbReference>
<dbReference type="InterPro" id="IPR011006">
    <property type="entry name" value="CheY-like_superfamily"/>
</dbReference>
<evidence type="ECO:0000259" key="4">
    <source>
        <dbReference type="PROSITE" id="PS50110"/>
    </source>
</evidence>
<keyword evidence="6" id="KW-1185">Reference proteome</keyword>
<name>A0A841KW68_9FIRM</name>
<dbReference type="Proteomes" id="UP000579281">
    <property type="component" value="Unassembled WGS sequence"/>
</dbReference>